<dbReference type="InterPro" id="IPR029058">
    <property type="entry name" value="AB_hydrolase_fold"/>
</dbReference>
<dbReference type="PIRSF" id="PIRSF037442">
    <property type="entry name" value="UCP037442_abhydr"/>
    <property type="match status" value="1"/>
</dbReference>
<dbReference type="InterPro" id="IPR017208">
    <property type="entry name" value="UCP037442_abhydr"/>
</dbReference>
<evidence type="ECO:0000313" key="2">
    <source>
        <dbReference type="Proteomes" id="UP000291469"/>
    </source>
</evidence>
<accession>A0A411YJH6</accession>
<dbReference type="KEGG" id="erz:ER308_18015"/>
<evidence type="ECO:0008006" key="3">
    <source>
        <dbReference type="Google" id="ProtNLM"/>
    </source>
</evidence>
<evidence type="ECO:0000313" key="1">
    <source>
        <dbReference type="EMBL" id="QBI21279.1"/>
    </source>
</evidence>
<dbReference type="SUPFAM" id="SSF53474">
    <property type="entry name" value="alpha/beta-Hydrolases"/>
    <property type="match status" value="1"/>
</dbReference>
<keyword evidence="2" id="KW-1185">Reference proteome</keyword>
<organism evidence="1 2">
    <name type="scientific">Egibacter rhizosphaerae</name>
    <dbReference type="NCBI Taxonomy" id="1670831"/>
    <lineage>
        <taxon>Bacteria</taxon>
        <taxon>Bacillati</taxon>
        <taxon>Actinomycetota</taxon>
        <taxon>Nitriliruptoria</taxon>
        <taxon>Egibacterales</taxon>
        <taxon>Egibacteraceae</taxon>
        <taxon>Egibacter</taxon>
    </lineage>
</organism>
<dbReference type="OrthoDB" id="4536625at2"/>
<dbReference type="Proteomes" id="UP000291469">
    <property type="component" value="Chromosome"/>
</dbReference>
<protein>
    <recommendedName>
        <fullName evidence="3">Alpha/beta fold hydrolase</fullName>
    </recommendedName>
</protein>
<name>A0A411YJH6_9ACTN</name>
<proteinExistence type="predicted"/>
<dbReference type="RefSeq" id="WP_131156272.1">
    <property type="nucleotide sequence ID" value="NZ_CP036402.1"/>
</dbReference>
<dbReference type="Gene3D" id="3.40.50.1820">
    <property type="entry name" value="alpha/beta hydrolase"/>
    <property type="match status" value="1"/>
</dbReference>
<sequence length="284" mass="30931">MTDASVVPTPHPIKAADGRELAAHTYPGEGDDVVVIAGATGVPQRFYRDFALAIVERGATTITFDYRGTGASRNGPPRSERATMRDWGQLDIEGVLRHASEHTDGRVLWVGQSAGAAFLPLADSRRLPARILTVSAMSGYWGDMAKGQRWRLALGWYTYFPLVAALCGYAPSWAWGGDDLPRGVLAEWGRWCRDPDFIFGDATLDTSGFAEITAPVLAVRAADDGWATPATHAALHDRLIAATVETRVVEPDEVDADRIGHIHLLHRSVGRPVWPELLDWLLAA</sequence>
<gene>
    <name evidence="1" type="ORF">ER308_18015</name>
</gene>
<dbReference type="EMBL" id="CP036402">
    <property type="protein sequence ID" value="QBI21279.1"/>
    <property type="molecule type" value="Genomic_DNA"/>
</dbReference>
<dbReference type="AlphaFoldDB" id="A0A411YJH6"/>
<reference evidence="1 2" key="1">
    <citation type="submission" date="2019-01" db="EMBL/GenBank/DDBJ databases">
        <title>Egibacter rhizosphaerae EGI 80759T.</title>
        <authorList>
            <person name="Chen D.-D."/>
            <person name="Tian Y."/>
            <person name="Jiao J.-Y."/>
            <person name="Zhang X.-T."/>
            <person name="Zhang Y.-G."/>
            <person name="Zhang Y."/>
            <person name="Xiao M."/>
            <person name="Shu W.-S."/>
            <person name="Li W.-J."/>
        </authorList>
    </citation>
    <scope>NUCLEOTIDE SEQUENCE [LARGE SCALE GENOMIC DNA]</scope>
    <source>
        <strain evidence="1 2">EGI 80759</strain>
    </source>
</reference>